<dbReference type="Proteomes" id="UP001499851">
    <property type="component" value="Unassembled WGS sequence"/>
</dbReference>
<feature type="compositionally biased region" description="Basic and acidic residues" evidence="1">
    <location>
        <begin position="28"/>
        <end position="52"/>
    </location>
</feature>
<feature type="region of interest" description="Disordered" evidence="1">
    <location>
        <begin position="1"/>
        <end position="52"/>
    </location>
</feature>
<proteinExistence type="predicted"/>
<gene>
    <name evidence="2" type="ORF">GCM10009830_05200</name>
</gene>
<protein>
    <submittedName>
        <fullName evidence="2">Uncharacterized protein</fullName>
    </submittedName>
</protein>
<sequence>MVRSGGVIRGNGGRPAGVSAPRLQVGEGDPRGIVHRLDRTAGARPPDEEYQQ</sequence>
<evidence type="ECO:0000313" key="3">
    <source>
        <dbReference type="Proteomes" id="UP001499851"/>
    </source>
</evidence>
<reference evidence="3" key="1">
    <citation type="journal article" date="2019" name="Int. J. Syst. Evol. Microbiol.">
        <title>The Global Catalogue of Microorganisms (GCM) 10K type strain sequencing project: providing services to taxonomists for standard genome sequencing and annotation.</title>
        <authorList>
            <consortium name="The Broad Institute Genomics Platform"/>
            <consortium name="The Broad Institute Genome Sequencing Center for Infectious Disease"/>
            <person name="Wu L."/>
            <person name="Ma J."/>
        </authorList>
    </citation>
    <scope>NUCLEOTIDE SEQUENCE [LARGE SCALE GENOMIC DNA]</scope>
    <source>
        <strain evidence="3">JCM 16001</strain>
    </source>
</reference>
<evidence type="ECO:0000313" key="2">
    <source>
        <dbReference type="EMBL" id="GAA1662845.1"/>
    </source>
</evidence>
<organism evidence="2 3">
    <name type="scientific">Glycomyces endophyticus</name>
    <dbReference type="NCBI Taxonomy" id="480996"/>
    <lineage>
        <taxon>Bacteria</taxon>
        <taxon>Bacillati</taxon>
        <taxon>Actinomycetota</taxon>
        <taxon>Actinomycetes</taxon>
        <taxon>Glycomycetales</taxon>
        <taxon>Glycomycetaceae</taxon>
        <taxon>Glycomyces</taxon>
    </lineage>
</organism>
<keyword evidence="3" id="KW-1185">Reference proteome</keyword>
<comment type="caution">
    <text evidence="2">The sequence shown here is derived from an EMBL/GenBank/DDBJ whole genome shotgun (WGS) entry which is preliminary data.</text>
</comment>
<evidence type="ECO:0000256" key="1">
    <source>
        <dbReference type="SAM" id="MobiDB-lite"/>
    </source>
</evidence>
<name>A0ABP4S0Z2_9ACTN</name>
<accession>A0ABP4S0Z2</accession>
<dbReference type="EMBL" id="BAAAQF010000002">
    <property type="protein sequence ID" value="GAA1662845.1"/>
    <property type="molecule type" value="Genomic_DNA"/>
</dbReference>